<reference evidence="1 2" key="1">
    <citation type="submission" date="2009-01" db="EMBL/GenBank/DDBJ databases">
        <authorList>
            <person name="Qin X."/>
            <person name="Bachman B."/>
            <person name="Battles P."/>
            <person name="Bell A."/>
            <person name="Bess C."/>
            <person name="Bickham C."/>
            <person name="Chaboub L."/>
            <person name="Chen D."/>
            <person name="Coyle M."/>
            <person name="Deiros D.R."/>
            <person name="Dinh H."/>
            <person name="Forbes L."/>
            <person name="Fowler G."/>
            <person name="Francisco L."/>
            <person name="Fu Q."/>
            <person name="Gubbala S."/>
            <person name="Hale W."/>
            <person name="Han Y."/>
            <person name="Hemphill L."/>
            <person name="Highlander S.K."/>
            <person name="Hirani K."/>
            <person name="Hogues M."/>
            <person name="Jackson L."/>
            <person name="Jakkamsetti A."/>
            <person name="Javaid M."/>
            <person name="Jiang H."/>
            <person name="Korchina V."/>
            <person name="Kovar C."/>
            <person name="Lara F."/>
            <person name="Lee S."/>
            <person name="Mata R."/>
            <person name="Mathew T."/>
            <person name="Moen C."/>
            <person name="Morales K."/>
            <person name="Munidasa M."/>
            <person name="Nazareth L."/>
            <person name="Ngo R."/>
            <person name="Nguyen L."/>
            <person name="Okwuonu G."/>
            <person name="Ongeri F."/>
            <person name="Patil S."/>
            <person name="Petrosino J."/>
            <person name="Pham C."/>
            <person name="Pham P."/>
            <person name="Pu L.-L."/>
            <person name="Puazo M."/>
            <person name="Raj R."/>
            <person name="Reid J."/>
            <person name="Rouhana J."/>
            <person name="Saada N."/>
            <person name="Shang Y."/>
            <person name="Simmons D."/>
            <person name="Thornton R."/>
            <person name="Warren J."/>
            <person name="Weissenberger G."/>
            <person name="Zhang J."/>
            <person name="Zhang L."/>
            <person name="Zhou C."/>
            <person name="Zhu D."/>
            <person name="Muzny D."/>
            <person name="Worley K."/>
            <person name="Gibbs R."/>
        </authorList>
    </citation>
    <scope>NUCLEOTIDE SEQUENCE [LARGE SCALE GENOMIC DNA]</scope>
    <source>
        <strain evidence="1 2">ATCC 33200</strain>
    </source>
</reference>
<comment type="caution">
    <text evidence="1">The sequence shown here is derived from an EMBL/GenBank/DDBJ whole genome shotgun (WGS) entry which is preliminary data.</text>
</comment>
<gene>
    <name evidence="1" type="ORF">HMPREF0528_1838</name>
</gene>
<dbReference type="Proteomes" id="UP000003491">
    <property type="component" value="Unassembled WGS sequence"/>
</dbReference>
<sequence length="62" mass="7194">KVNTLVMSLVCFFVSLKVKNSLFKCMDEETEKESNNYEVNPRVGYKPNLGILLWTNIQLKLN</sequence>
<accession>C2E7W4</accession>
<evidence type="ECO:0000313" key="2">
    <source>
        <dbReference type="Proteomes" id="UP000003491"/>
    </source>
</evidence>
<feature type="non-terminal residue" evidence="1">
    <location>
        <position position="1"/>
    </location>
</feature>
<proteinExistence type="predicted"/>
<protein>
    <submittedName>
        <fullName evidence="1">Uncharacterized protein</fullName>
    </submittedName>
</protein>
<dbReference type="RefSeq" id="WP_004896654.1">
    <property type="nucleotide sequence ID" value="NZ_GG670125.1"/>
</dbReference>
<organism evidence="1 2">
    <name type="scientific">Lactobacillus johnsonii ATCC 33200</name>
    <dbReference type="NCBI Taxonomy" id="525330"/>
    <lineage>
        <taxon>Bacteria</taxon>
        <taxon>Bacillati</taxon>
        <taxon>Bacillota</taxon>
        <taxon>Bacilli</taxon>
        <taxon>Lactobacillales</taxon>
        <taxon>Lactobacillaceae</taxon>
        <taxon>Lactobacillus</taxon>
    </lineage>
</organism>
<dbReference type="EMBL" id="ACGR01000052">
    <property type="protein sequence ID" value="EEJ59034.1"/>
    <property type="molecule type" value="Genomic_DNA"/>
</dbReference>
<evidence type="ECO:0000313" key="1">
    <source>
        <dbReference type="EMBL" id="EEJ59034.1"/>
    </source>
</evidence>
<dbReference type="HOGENOM" id="CLU_2909400_0_0_9"/>
<name>C2E7W4_LACJH</name>
<dbReference type="AlphaFoldDB" id="C2E7W4"/>